<proteinExistence type="predicted"/>
<dbReference type="CDD" id="cd16917">
    <property type="entry name" value="HATPase_UhpB-NarQ-NarX-like"/>
    <property type="match status" value="1"/>
</dbReference>
<sequence>MGQKLLGQFLRWTIYAFGIAYLFCFNIVQAQDLLNRLKKEYNKTGKASVERFQLTGKYAQALFFNNQQDEAIALLEENVSLASKLSDGKYAAYLYTILAINNRILENTSISADNIGKAKLYAKKTTELETKGYVKYGEGWLATRNNKEAEAVRNFLQALQYFDSAPPSPTLDTRKSSVYKELTSIYANWNEYESQEKYGNLALQLAVKQKDASAIFEAYMSMGYMYEQQFILNPHIQQHRNLAEKYYLQAIDLYNKNKHTIAIASNLSFVANNLANLYLRFYPESYKGKVQYYAQLAESKGLETGQHNHVASAYGIQAELAIQEQDFARAKSNLLASLTEINKEPVTDQHILLSIYENLSDICERDGDYKEALRYYKLYREVFESIYNKEKLGLSKRLEAQYEKEKQMQEVKNLQLESEKKEQQLQLMQVLGTQQRQELENLRLREENNLKRLELSRMEADQQRQALRLSKLESETRAGEALNYRKELSYREKINRFYTILIAATFILLLVLFYAYRQRTKHMKQRERLHGLELEKERQRSNIATLTAMLDGQEQERGRLARDLHDGLGGLLSGTKLHLSHISEQSDVFSKRQLSKSIEQIDIAVDELRRVAHNLMPDLLQNYGLEEALTDYASRMSNDSTEIHVQFLHYRNPMDKDQELITYRVIQELVNNAVKHASPHQVIIQIVEEELRYMVTVEDDGKGFDIDNIKNTNSAGLHNINSRVRFLSGNLHIQSSVTLGTSVEFEFPKKNKDD</sequence>
<keyword evidence="2 7" id="KW-0418">Kinase</keyword>
<keyword evidence="3" id="KW-0902">Two-component regulatory system</keyword>
<keyword evidence="5" id="KW-1133">Transmembrane helix</keyword>
<dbReference type="GO" id="GO:0046983">
    <property type="term" value="F:protein dimerization activity"/>
    <property type="evidence" value="ECO:0007669"/>
    <property type="project" value="InterPro"/>
</dbReference>
<dbReference type="PROSITE" id="PS50109">
    <property type="entry name" value="HIS_KIN"/>
    <property type="match status" value="1"/>
</dbReference>
<feature type="transmembrane region" description="Helical" evidence="5">
    <location>
        <begin position="497"/>
        <end position="516"/>
    </location>
</feature>
<keyword evidence="5" id="KW-0472">Membrane</keyword>
<keyword evidence="5" id="KW-0812">Transmembrane</keyword>
<dbReference type="InterPro" id="IPR036890">
    <property type="entry name" value="HATPase_C_sf"/>
</dbReference>
<evidence type="ECO:0000256" key="2">
    <source>
        <dbReference type="ARBA" id="ARBA00022777"/>
    </source>
</evidence>
<evidence type="ECO:0000256" key="3">
    <source>
        <dbReference type="ARBA" id="ARBA00023012"/>
    </source>
</evidence>
<dbReference type="Proteomes" id="UP000190150">
    <property type="component" value="Unassembled WGS sequence"/>
</dbReference>
<evidence type="ECO:0000259" key="6">
    <source>
        <dbReference type="PROSITE" id="PS50109"/>
    </source>
</evidence>
<dbReference type="SUPFAM" id="SSF55874">
    <property type="entry name" value="ATPase domain of HSP90 chaperone/DNA topoisomerase II/histidine kinase"/>
    <property type="match status" value="1"/>
</dbReference>
<evidence type="ECO:0000256" key="1">
    <source>
        <dbReference type="ARBA" id="ARBA00022679"/>
    </source>
</evidence>
<evidence type="ECO:0000313" key="8">
    <source>
        <dbReference type="Proteomes" id="UP000190150"/>
    </source>
</evidence>
<dbReference type="Pfam" id="PF02518">
    <property type="entry name" value="HATPase_c"/>
    <property type="match status" value="1"/>
</dbReference>
<keyword evidence="8" id="KW-1185">Reference proteome</keyword>
<feature type="domain" description="Histidine kinase" evidence="6">
    <location>
        <begin position="559"/>
        <end position="751"/>
    </location>
</feature>
<organism evidence="7 8">
    <name type="scientific">Sphingobacterium nematocida</name>
    <dbReference type="NCBI Taxonomy" id="1513896"/>
    <lineage>
        <taxon>Bacteria</taxon>
        <taxon>Pseudomonadati</taxon>
        <taxon>Bacteroidota</taxon>
        <taxon>Sphingobacteriia</taxon>
        <taxon>Sphingobacteriales</taxon>
        <taxon>Sphingobacteriaceae</taxon>
        <taxon>Sphingobacterium</taxon>
    </lineage>
</organism>
<dbReference type="Gene3D" id="3.30.565.10">
    <property type="entry name" value="Histidine kinase-like ATPase, C-terminal domain"/>
    <property type="match status" value="1"/>
</dbReference>
<dbReference type="InterPro" id="IPR050482">
    <property type="entry name" value="Sensor_HK_TwoCompSys"/>
</dbReference>
<evidence type="ECO:0000256" key="5">
    <source>
        <dbReference type="SAM" id="Phobius"/>
    </source>
</evidence>
<dbReference type="EMBL" id="FUZF01000001">
    <property type="protein sequence ID" value="SKB41541.1"/>
    <property type="molecule type" value="Genomic_DNA"/>
</dbReference>
<keyword evidence="1" id="KW-0808">Transferase</keyword>
<dbReference type="Gene3D" id="1.20.5.1930">
    <property type="match status" value="1"/>
</dbReference>
<reference evidence="8" key="1">
    <citation type="submission" date="2017-02" db="EMBL/GenBank/DDBJ databases">
        <authorList>
            <person name="Varghese N."/>
            <person name="Submissions S."/>
        </authorList>
    </citation>
    <scope>NUCLEOTIDE SEQUENCE [LARGE SCALE GENOMIC DNA]</scope>
    <source>
        <strain evidence="8">DSM 24091</strain>
    </source>
</reference>
<accession>A0A1T5B2K9</accession>
<dbReference type="STRING" id="1513896.SAMN05660841_00420"/>
<dbReference type="PANTHER" id="PTHR24421">
    <property type="entry name" value="NITRATE/NITRITE SENSOR PROTEIN NARX-RELATED"/>
    <property type="match status" value="1"/>
</dbReference>
<feature type="transmembrane region" description="Helical" evidence="5">
    <location>
        <begin position="12"/>
        <end position="30"/>
    </location>
</feature>
<dbReference type="AlphaFoldDB" id="A0A1T5B2K9"/>
<dbReference type="InterPro" id="IPR011712">
    <property type="entry name" value="Sig_transdc_His_kin_sub3_dim/P"/>
</dbReference>
<dbReference type="RefSeq" id="WP_079640766.1">
    <property type="nucleotide sequence ID" value="NZ_FUZF01000001.1"/>
</dbReference>
<dbReference type="Pfam" id="PF07730">
    <property type="entry name" value="HisKA_3"/>
    <property type="match status" value="1"/>
</dbReference>
<dbReference type="InterPro" id="IPR005467">
    <property type="entry name" value="His_kinase_dom"/>
</dbReference>
<dbReference type="InterPro" id="IPR011990">
    <property type="entry name" value="TPR-like_helical_dom_sf"/>
</dbReference>
<evidence type="ECO:0000256" key="4">
    <source>
        <dbReference type="SAM" id="Coils"/>
    </source>
</evidence>
<dbReference type="GO" id="GO:0016020">
    <property type="term" value="C:membrane"/>
    <property type="evidence" value="ECO:0007669"/>
    <property type="project" value="InterPro"/>
</dbReference>
<dbReference type="SMART" id="SM00387">
    <property type="entry name" value="HATPase_c"/>
    <property type="match status" value="1"/>
</dbReference>
<dbReference type="GO" id="GO:0000155">
    <property type="term" value="F:phosphorelay sensor kinase activity"/>
    <property type="evidence" value="ECO:0007669"/>
    <property type="project" value="InterPro"/>
</dbReference>
<name>A0A1T5B2K9_9SPHI</name>
<feature type="coiled-coil region" evidence="4">
    <location>
        <begin position="397"/>
        <end position="475"/>
    </location>
</feature>
<keyword evidence="4" id="KW-0175">Coiled coil</keyword>
<gene>
    <name evidence="7" type="ORF">SAMN05660841_00420</name>
</gene>
<dbReference type="Gene3D" id="1.25.40.10">
    <property type="entry name" value="Tetratricopeptide repeat domain"/>
    <property type="match status" value="1"/>
</dbReference>
<dbReference type="InterPro" id="IPR003594">
    <property type="entry name" value="HATPase_dom"/>
</dbReference>
<protein>
    <submittedName>
        <fullName evidence="7">Signal transduction histidine kinase</fullName>
    </submittedName>
</protein>
<evidence type="ECO:0000313" key="7">
    <source>
        <dbReference type="EMBL" id="SKB41541.1"/>
    </source>
</evidence>
<dbReference type="OrthoDB" id="9778366at2"/>